<dbReference type="Proteomes" id="UP000886501">
    <property type="component" value="Unassembled WGS sequence"/>
</dbReference>
<sequence length="201" mass="21866">MLGARSTTVVPRGKSVASACCYIIFTSLLARVPHAVVLAPLTMTLNSTSNTSSILEGGKLKPGIYKIQNIQTGTYLDVEVHTREVCCRPPKDLEEGRGFWEIKSLGAGYTVQFVEPGKPEQFCTPPEKLGDSPLAVAAYPVAWRVEVVDDAKHRGFEYVRFCWGSTDWAWSLTDGCGAPTLRCGRGWMASACLDGFGSLSR</sequence>
<organism evidence="1 2">
    <name type="scientific">Thelephora ganbajun</name>
    <name type="common">Ganba fungus</name>
    <dbReference type="NCBI Taxonomy" id="370292"/>
    <lineage>
        <taxon>Eukaryota</taxon>
        <taxon>Fungi</taxon>
        <taxon>Dikarya</taxon>
        <taxon>Basidiomycota</taxon>
        <taxon>Agaricomycotina</taxon>
        <taxon>Agaricomycetes</taxon>
        <taxon>Thelephorales</taxon>
        <taxon>Thelephoraceae</taxon>
        <taxon>Thelephora</taxon>
    </lineage>
</organism>
<protein>
    <submittedName>
        <fullName evidence="1">Uncharacterized protein</fullName>
    </submittedName>
</protein>
<comment type="caution">
    <text evidence="1">The sequence shown here is derived from an EMBL/GenBank/DDBJ whole genome shotgun (WGS) entry which is preliminary data.</text>
</comment>
<proteinExistence type="predicted"/>
<reference evidence="1" key="2">
    <citation type="journal article" date="2020" name="Nat. Commun.">
        <title>Large-scale genome sequencing of mycorrhizal fungi provides insights into the early evolution of symbiotic traits.</title>
        <authorList>
            <person name="Miyauchi S."/>
            <person name="Kiss E."/>
            <person name="Kuo A."/>
            <person name="Drula E."/>
            <person name="Kohler A."/>
            <person name="Sanchez-Garcia M."/>
            <person name="Morin E."/>
            <person name="Andreopoulos B."/>
            <person name="Barry K.W."/>
            <person name="Bonito G."/>
            <person name="Buee M."/>
            <person name="Carver A."/>
            <person name="Chen C."/>
            <person name="Cichocki N."/>
            <person name="Clum A."/>
            <person name="Culley D."/>
            <person name="Crous P.W."/>
            <person name="Fauchery L."/>
            <person name="Girlanda M."/>
            <person name="Hayes R.D."/>
            <person name="Keri Z."/>
            <person name="LaButti K."/>
            <person name="Lipzen A."/>
            <person name="Lombard V."/>
            <person name="Magnuson J."/>
            <person name="Maillard F."/>
            <person name="Murat C."/>
            <person name="Nolan M."/>
            <person name="Ohm R.A."/>
            <person name="Pangilinan J."/>
            <person name="Pereira M.F."/>
            <person name="Perotto S."/>
            <person name="Peter M."/>
            <person name="Pfister S."/>
            <person name="Riley R."/>
            <person name="Sitrit Y."/>
            <person name="Stielow J.B."/>
            <person name="Szollosi G."/>
            <person name="Zifcakova L."/>
            <person name="Stursova M."/>
            <person name="Spatafora J.W."/>
            <person name="Tedersoo L."/>
            <person name="Vaario L.M."/>
            <person name="Yamada A."/>
            <person name="Yan M."/>
            <person name="Wang P."/>
            <person name="Xu J."/>
            <person name="Bruns T."/>
            <person name="Baldrian P."/>
            <person name="Vilgalys R."/>
            <person name="Dunand C."/>
            <person name="Henrissat B."/>
            <person name="Grigoriev I.V."/>
            <person name="Hibbett D."/>
            <person name="Nagy L.G."/>
            <person name="Martin F.M."/>
        </authorList>
    </citation>
    <scope>NUCLEOTIDE SEQUENCE</scope>
    <source>
        <strain evidence="1">P2</strain>
    </source>
</reference>
<evidence type="ECO:0000313" key="1">
    <source>
        <dbReference type="EMBL" id="KAF9649751.1"/>
    </source>
</evidence>
<keyword evidence="2" id="KW-1185">Reference proteome</keyword>
<accession>A0ACB6ZK13</accession>
<gene>
    <name evidence="1" type="ORF">BDM02DRAFT_1745526</name>
</gene>
<dbReference type="EMBL" id="MU117993">
    <property type="protein sequence ID" value="KAF9649751.1"/>
    <property type="molecule type" value="Genomic_DNA"/>
</dbReference>
<name>A0ACB6ZK13_THEGA</name>
<evidence type="ECO:0000313" key="2">
    <source>
        <dbReference type="Proteomes" id="UP000886501"/>
    </source>
</evidence>
<reference evidence="1" key="1">
    <citation type="submission" date="2019-10" db="EMBL/GenBank/DDBJ databases">
        <authorList>
            <consortium name="DOE Joint Genome Institute"/>
            <person name="Kuo A."/>
            <person name="Miyauchi S."/>
            <person name="Kiss E."/>
            <person name="Drula E."/>
            <person name="Kohler A."/>
            <person name="Sanchez-Garcia M."/>
            <person name="Andreopoulos B."/>
            <person name="Barry K.W."/>
            <person name="Bonito G."/>
            <person name="Buee M."/>
            <person name="Carver A."/>
            <person name="Chen C."/>
            <person name="Cichocki N."/>
            <person name="Clum A."/>
            <person name="Culley D."/>
            <person name="Crous P.W."/>
            <person name="Fauchery L."/>
            <person name="Girlanda M."/>
            <person name="Hayes R."/>
            <person name="Keri Z."/>
            <person name="Labutti K."/>
            <person name="Lipzen A."/>
            <person name="Lombard V."/>
            <person name="Magnuson J."/>
            <person name="Maillard F."/>
            <person name="Morin E."/>
            <person name="Murat C."/>
            <person name="Nolan M."/>
            <person name="Ohm R."/>
            <person name="Pangilinan J."/>
            <person name="Pereira M."/>
            <person name="Perotto S."/>
            <person name="Peter M."/>
            <person name="Riley R."/>
            <person name="Sitrit Y."/>
            <person name="Stielow B."/>
            <person name="Szollosi G."/>
            <person name="Zifcakova L."/>
            <person name="Stursova M."/>
            <person name="Spatafora J.W."/>
            <person name="Tedersoo L."/>
            <person name="Vaario L.-M."/>
            <person name="Yamada A."/>
            <person name="Yan M."/>
            <person name="Wang P."/>
            <person name="Xu J."/>
            <person name="Bruns T."/>
            <person name="Baldrian P."/>
            <person name="Vilgalys R."/>
            <person name="Henrissat B."/>
            <person name="Grigoriev I.V."/>
            <person name="Hibbett D."/>
            <person name="Nagy L.G."/>
            <person name="Martin F.M."/>
        </authorList>
    </citation>
    <scope>NUCLEOTIDE SEQUENCE</scope>
    <source>
        <strain evidence="1">P2</strain>
    </source>
</reference>